<dbReference type="Proteomes" id="UP000053060">
    <property type="component" value="Unassembled WGS sequence"/>
</dbReference>
<comment type="caution">
    <text evidence="2">The sequence shown here is derived from an EMBL/GenBank/DDBJ whole genome shotgun (WGS) entry which is preliminary data.</text>
</comment>
<name>A0A0V9ULK8_9NOCA</name>
<dbReference type="RefSeq" id="WP_060651673.1">
    <property type="nucleotide sequence ID" value="NZ_AZXY01000004.1"/>
</dbReference>
<organism evidence="2 3">
    <name type="scientific">Rhodococcus pyridinivorans KG-16</name>
    <dbReference type="NCBI Taxonomy" id="1441730"/>
    <lineage>
        <taxon>Bacteria</taxon>
        <taxon>Bacillati</taxon>
        <taxon>Actinomycetota</taxon>
        <taxon>Actinomycetes</taxon>
        <taxon>Mycobacteriales</taxon>
        <taxon>Nocardiaceae</taxon>
        <taxon>Rhodococcus</taxon>
    </lineage>
</organism>
<reference evidence="3" key="1">
    <citation type="submission" date="2015-01" db="EMBL/GenBank/DDBJ databases">
        <title>Draft genome sequence of Rhodococcus pyridinivorans strain KG-16, a hydrocarbon-degrading bacterium.</title>
        <authorList>
            <person name="Aggarwal R.K."/>
            <person name="Dawar C."/>
        </authorList>
    </citation>
    <scope>NUCLEOTIDE SEQUENCE [LARGE SCALE GENOMIC DNA]</scope>
    <source>
        <strain evidence="3">KG-16</strain>
    </source>
</reference>
<feature type="transmembrane region" description="Helical" evidence="1">
    <location>
        <begin position="176"/>
        <end position="206"/>
    </location>
</feature>
<dbReference type="EMBL" id="AZXY01000004">
    <property type="protein sequence ID" value="KSZ58886.1"/>
    <property type="molecule type" value="Genomic_DNA"/>
</dbReference>
<keyword evidence="1" id="KW-0472">Membrane</keyword>
<dbReference type="AlphaFoldDB" id="A0A0V9ULK8"/>
<feature type="transmembrane region" description="Helical" evidence="1">
    <location>
        <begin position="57"/>
        <end position="79"/>
    </location>
</feature>
<keyword evidence="1 2" id="KW-0812">Transmembrane</keyword>
<accession>A0A0V9ULK8</accession>
<feature type="transmembrane region" description="Helical" evidence="1">
    <location>
        <begin position="144"/>
        <end position="169"/>
    </location>
</feature>
<sequence length="259" mass="27097">MTALLTAEFRKVLSLRYWWILGIAPLLVGLFCGALTLPVARQLELGFGDGFAEAVAAAVGISLSLSLVFLFAAIFGAVATGSEFAHRTIVTTFLTARGRDRVVGVKFATVAVIGLLYCIVTEVAAAATLVLFGGGFDGADLGSVAKVMGIGLFCALMWSLIGAGLGLLTRSTAGSVLAICAWVPFGELMVSVVLHGLGLGAIASYLPAQVTWYVLFSAVSMPEDVTLEMTWPAAPLLLVLWTVVLGGLGWWRARTADVV</sequence>
<gene>
    <name evidence="2" type="ORF">Z045_09675</name>
</gene>
<feature type="transmembrane region" description="Helical" evidence="1">
    <location>
        <begin position="231"/>
        <end position="251"/>
    </location>
</feature>
<evidence type="ECO:0000313" key="3">
    <source>
        <dbReference type="Proteomes" id="UP000053060"/>
    </source>
</evidence>
<evidence type="ECO:0000256" key="1">
    <source>
        <dbReference type="SAM" id="Phobius"/>
    </source>
</evidence>
<dbReference type="PATRIC" id="fig|1441730.3.peg.2010"/>
<keyword evidence="1" id="KW-1133">Transmembrane helix</keyword>
<feature type="transmembrane region" description="Helical" evidence="1">
    <location>
        <begin position="107"/>
        <end position="132"/>
    </location>
</feature>
<protein>
    <submittedName>
        <fullName evidence="2">ABC transporter transmembrane protein</fullName>
    </submittedName>
</protein>
<proteinExistence type="predicted"/>
<evidence type="ECO:0000313" key="2">
    <source>
        <dbReference type="EMBL" id="KSZ58886.1"/>
    </source>
</evidence>
<reference evidence="2 3" key="2">
    <citation type="journal article" date="2016" name="Genome Announc.">
        <title>Draft Genome Sequence of a Versatile Hydrocarbon-Degrading Bacterium, Rhodococcus pyridinivorans Strain KG-16, Collected from Oil Fields in India.</title>
        <authorList>
            <person name="Aggarwal R.K."/>
            <person name="Dawar C."/>
            <person name="Phanindranath R."/>
            <person name="Mutnuri L."/>
            <person name="Dayal A.M."/>
        </authorList>
    </citation>
    <scope>NUCLEOTIDE SEQUENCE [LARGE SCALE GENOMIC DNA]</scope>
    <source>
        <strain evidence="2 3">KG-16</strain>
    </source>
</reference>
<dbReference type="Pfam" id="PF12730">
    <property type="entry name" value="ABC2_membrane_4"/>
    <property type="match status" value="1"/>
</dbReference>
<feature type="transmembrane region" description="Helical" evidence="1">
    <location>
        <begin position="17"/>
        <end position="37"/>
    </location>
</feature>